<feature type="domain" description="3-ketosteroid-9-alpha-monooxygenase oxygenase component-like C-terminal" evidence="2">
    <location>
        <begin position="17"/>
        <end position="126"/>
    </location>
</feature>
<dbReference type="AlphaFoldDB" id="A0AAE0W9Z4"/>
<keyword evidence="4" id="KW-1185">Reference proteome</keyword>
<feature type="non-terminal residue" evidence="3">
    <location>
        <position position="142"/>
    </location>
</feature>
<gene>
    <name evidence="3" type="ORF">CHS0354_017817</name>
</gene>
<dbReference type="Gene3D" id="3.90.380.10">
    <property type="entry name" value="Naphthalene 1,2-dioxygenase Alpha Subunit, Chain A, domain 1"/>
    <property type="match status" value="1"/>
</dbReference>
<evidence type="ECO:0000259" key="2">
    <source>
        <dbReference type="Pfam" id="PF19298"/>
    </source>
</evidence>
<reference evidence="3" key="3">
    <citation type="submission" date="2023-05" db="EMBL/GenBank/DDBJ databases">
        <authorList>
            <person name="Smith C.H."/>
        </authorList>
    </citation>
    <scope>NUCLEOTIDE SEQUENCE</scope>
    <source>
        <strain evidence="3">CHS0354</strain>
        <tissue evidence="3">Mantle</tissue>
    </source>
</reference>
<dbReference type="EMBL" id="JAEAOA010001101">
    <property type="protein sequence ID" value="KAK3605912.1"/>
    <property type="molecule type" value="Genomic_DNA"/>
</dbReference>
<proteinExistence type="predicted"/>
<dbReference type="GO" id="GO:0016491">
    <property type="term" value="F:oxidoreductase activity"/>
    <property type="evidence" value="ECO:0007669"/>
    <property type="project" value="UniProtKB-KW"/>
</dbReference>
<organism evidence="3 4">
    <name type="scientific">Potamilus streckersoni</name>
    <dbReference type="NCBI Taxonomy" id="2493646"/>
    <lineage>
        <taxon>Eukaryota</taxon>
        <taxon>Metazoa</taxon>
        <taxon>Spiralia</taxon>
        <taxon>Lophotrochozoa</taxon>
        <taxon>Mollusca</taxon>
        <taxon>Bivalvia</taxon>
        <taxon>Autobranchia</taxon>
        <taxon>Heteroconchia</taxon>
        <taxon>Palaeoheterodonta</taxon>
        <taxon>Unionida</taxon>
        <taxon>Unionoidea</taxon>
        <taxon>Unionidae</taxon>
        <taxon>Ambleminae</taxon>
        <taxon>Lampsilini</taxon>
        <taxon>Potamilus</taxon>
    </lineage>
</organism>
<evidence type="ECO:0000313" key="4">
    <source>
        <dbReference type="Proteomes" id="UP001195483"/>
    </source>
</evidence>
<dbReference type="InterPro" id="IPR045605">
    <property type="entry name" value="KshA-like_C"/>
</dbReference>
<evidence type="ECO:0000256" key="1">
    <source>
        <dbReference type="ARBA" id="ARBA00023002"/>
    </source>
</evidence>
<protein>
    <recommendedName>
        <fullName evidence="2">3-ketosteroid-9-alpha-monooxygenase oxygenase component-like C-terminal domain-containing protein</fullName>
    </recommendedName>
</protein>
<keyword evidence="1" id="KW-0560">Oxidoreductase</keyword>
<accession>A0AAE0W9Z4</accession>
<comment type="caution">
    <text evidence="3">The sequence shown here is derived from an EMBL/GenBank/DDBJ whole genome shotgun (WGS) entry which is preliminary data.</text>
</comment>
<reference evidence="3" key="2">
    <citation type="journal article" date="2021" name="Genome Biol. Evol.">
        <title>Developing a high-quality reference genome for a parasitic bivalve with doubly uniparental inheritance (Bivalvia: Unionida).</title>
        <authorList>
            <person name="Smith C.H."/>
        </authorList>
    </citation>
    <scope>NUCLEOTIDE SEQUENCE</scope>
    <source>
        <strain evidence="3">CHS0354</strain>
        <tissue evidence="3">Mantle</tissue>
    </source>
</reference>
<reference evidence="3" key="1">
    <citation type="journal article" date="2021" name="Genome Biol. Evol.">
        <title>A High-Quality Reference Genome for a Parasitic Bivalve with Doubly Uniparental Inheritance (Bivalvia: Unionida).</title>
        <authorList>
            <person name="Smith C.H."/>
        </authorList>
    </citation>
    <scope>NUCLEOTIDE SEQUENCE</scope>
    <source>
        <strain evidence="3">CHS0354</strain>
    </source>
</reference>
<dbReference type="GO" id="GO:0008203">
    <property type="term" value="P:cholesterol metabolic process"/>
    <property type="evidence" value="ECO:0007669"/>
    <property type="project" value="InterPro"/>
</dbReference>
<sequence length="142" mass="16537">NKPRFIRDFKPHVTGKRRASSGVLSSMLQIGPGIAYMEFSTILGKGVFLLSLTPLEPMVQRLVQNIYVSWTYPTVVAKIFMLAEAIQVERDAMIWNNKKYVGKPLFVKSKEDSLISRHRRWYSQFYSENSPTLKFQKETMDW</sequence>
<dbReference type="Proteomes" id="UP001195483">
    <property type="component" value="Unassembled WGS sequence"/>
</dbReference>
<dbReference type="Pfam" id="PF19298">
    <property type="entry name" value="KshA_C"/>
    <property type="match status" value="1"/>
</dbReference>
<name>A0AAE0W9Z4_9BIVA</name>
<evidence type="ECO:0000313" key="3">
    <source>
        <dbReference type="EMBL" id="KAK3605912.1"/>
    </source>
</evidence>